<dbReference type="GO" id="GO:0005975">
    <property type="term" value="P:carbohydrate metabolic process"/>
    <property type="evidence" value="ECO:0007669"/>
    <property type="project" value="InterPro"/>
</dbReference>
<dbReference type="OrthoDB" id="9808779at2"/>
<name>A0A328NZR0_9GAMM</name>
<dbReference type="InterPro" id="IPR014718">
    <property type="entry name" value="GH-type_carb-bd"/>
</dbReference>
<dbReference type="GO" id="GO:0030246">
    <property type="term" value="F:carbohydrate binding"/>
    <property type="evidence" value="ECO:0007669"/>
    <property type="project" value="InterPro"/>
</dbReference>
<dbReference type="EMBL" id="NFZS01000006">
    <property type="protein sequence ID" value="RAO74633.1"/>
    <property type="molecule type" value="Genomic_DNA"/>
</dbReference>
<evidence type="ECO:0000313" key="1">
    <source>
        <dbReference type="EMBL" id="RAO74633.1"/>
    </source>
</evidence>
<dbReference type="Pfam" id="PF01263">
    <property type="entry name" value="Aldose_epim"/>
    <property type="match status" value="1"/>
</dbReference>
<proteinExistence type="predicted"/>
<dbReference type="RefSeq" id="WP_111984807.1">
    <property type="nucleotide sequence ID" value="NZ_NFZS01000006.1"/>
</dbReference>
<accession>A0A328NZR0</accession>
<evidence type="ECO:0000313" key="2">
    <source>
        <dbReference type="Proteomes" id="UP000248926"/>
    </source>
</evidence>
<protein>
    <submittedName>
        <fullName evidence="1">Aldose epimerase</fullName>
    </submittedName>
</protein>
<reference evidence="1 2" key="1">
    <citation type="journal article" date="2018" name="Genet. Mol. Biol.">
        <title>The genome sequence of Dyella jiangningensis FCAV SCS01 from a lignocellulose-decomposing microbial consortium metagenome reveals potential for biotechnological applications.</title>
        <authorList>
            <person name="Desiderato J.G."/>
            <person name="Alvarenga D.O."/>
            <person name="Constancio M.T.L."/>
            <person name="Alves L.M.C."/>
            <person name="Varani A.M."/>
        </authorList>
    </citation>
    <scope>NUCLEOTIDE SEQUENCE [LARGE SCALE GENOMIC DNA]</scope>
    <source>
        <strain evidence="1 2">FCAV SCS01</strain>
    </source>
</reference>
<dbReference type="SUPFAM" id="SSF74650">
    <property type="entry name" value="Galactose mutarotase-like"/>
    <property type="match status" value="1"/>
</dbReference>
<organism evidence="1 2">
    <name type="scientific">Dyella jiangningensis</name>
    <dbReference type="NCBI Taxonomy" id="1379159"/>
    <lineage>
        <taxon>Bacteria</taxon>
        <taxon>Pseudomonadati</taxon>
        <taxon>Pseudomonadota</taxon>
        <taxon>Gammaproteobacteria</taxon>
        <taxon>Lysobacterales</taxon>
        <taxon>Rhodanobacteraceae</taxon>
        <taxon>Dyella</taxon>
    </lineage>
</organism>
<dbReference type="GO" id="GO:0016853">
    <property type="term" value="F:isomerase activity"/>
    <property type="evidence" value="ECO:0007669"/>
    <property type="project" value="InterPro"/>
</dbReference>
<dbReference type="AlphaFoldDB" id="A0A328NZR0"/>
<dbReference type="InterPro" id="IPR011013">
    <property type="entry name" value="Gal_mutarotase_sf_dom"/>
</dbReference>
<dbReference type="Proteomes" id="UP000248926">
    <property type="component" value="Unassembled WGS sequence"/>
</dbReference>
<dbReference type="InterPro" id="IPR008183">
    <property type="entry name" value="Aldose_1/G6P_1-epimerase"/>
</dbReference>
<gene>
    <name evidence="1" type="ORF">CA260_19855</name>
</gene>
<sequence>MASESNVPAHDDALTPMAPGPLLGLAHGALEVVLAPAAGGRVAQIRYGGLDWLVGHDEQTQAMIAWGSYPMVPWAGRVRGGHFQWRGKHYALPANLGGHAIHGVGFALPWQVEAHSDSHVELSLALPQDERWPFGGHARQRIEVGDRELRMELAVTSGASGMPAVIGWHPWFRKPDDLEFEPSRCYPRDADGIAHLPLMDPPPPPWDDCFINDRPVMLHRGGQRIRLTSDCSHWVVYDETHHATCVEPQTGPPDAFNLGVATPLAPGATLSAWFRIEWC</sequence>
<keyword evidence="2" id="KW-1185">Reference proteome</keyword>
<comment type="caution">
    <text evidence="1">The sequence shown here is derived from an EMBL/GenBank/DDBJ whole genome shotgun (WGS) entry which is preliminary data.</text>
</comment>
<dbReference type="Gene3D" id="2.70.98.10">
    <property type="match status" value="1"/>
</dbReference>